<dbReference type="SUPFAM" id="SSF101967">
    <property type="entry name" value="Adhesin YadA, collagen-binding domain"/>
    <property type="match status" value="2"/>
</dbReference>
<dbReference type="InterPro" id="IPR011049">
    <property type="entry name" value="Serralysin-like_metalloprot_C"/>
</dbReference>
<evidence type="ECO:0000256" key="1">
    <source>
        <dbReference type="SAM" id="MobiDB-lite"/>
    </source>
</evidence>
<dbReference type="AlphaFoldDB" id="A0AAX2RZH0"/>
<dbReference type="InterPro" id="IPR008635">
    <property type="entry name" value="Coiled_stalk_dom"/>
</dbReference>
<accession>A0AAX2RZH0</accession>
<feature type="compositionally biased region" description="Gly residues" evidence="1">
    <location>
        <begin position="885"/>
        <end position="897"/>
    </location>
</feature>
<dbReference type="Proteomes" id="UP000297565">
    <property type="component" value="Unassembled WGS sequence"/>
</dbReference>
<protein>
    <submittedName>
        <fullName evidence="4">Uncharacterized protein</fullName>
    </submittedName>
</protein>
<feature type="non-terminal residue" evidence="4">
    <location>
        <position position="1"/>
    </location>
</feature>
<evidence type="ECO:0000259" key="2">
    <source>
        <dbReference type="Pfam" id="PF05658"/>
    </source>
</evidence>
<feature type="region of interest" description="Disordered" evidence="1">
    <location>
        <begin position="961"/>
        <end position="992"/>
    </location>
</feature>
<feature type="domain" description="Trimeric autotransporter adhesin YadA-like head" evidence="2">
    <location>
        <begin position="482"/>
        <end position="510"/>
    </location>
</feature>
<name>A0AAX2RZH0_HISSO</name>
<feature type="region of interest" description="Disordered" evidence="1">
    <location>
        <begin position="804"/>
        <end position="900"/>
    </location>
</feature>
<dbReference type="Gene3D" id="2.150.10.10">
    <property type="entry name" value="Serralysin-like metalloprotease, C-terminal"/>
    <property type="match status" value="3"/>
</dbReference>
<organism evidence="4 5">
    <name type="scientific">Histophilus somni</name>
    <name type="common">Haemophilus somnus</name>
    <dbReference type="NCBI Taxonomy" id="731"/>
    <lineage>
        <taxon>Bacteria</taxon>
        <taxon>Pseudomonadati</taxon>
        <taxon>Pseudomonadota</taxon>
        <taxon>Gammaproteobacteria</taxon>
        <taxon>Pasteurellales</taxon>
        <taxon>Pasteurellaceae</taxon>
        <taxon>Histophilus</taxon>
    </lineage>
</organism>
<evidence type="ECO:0000259" key="3">
    <source>
        <dbReference type="Pfam" id="PF05662"/>
    </source>
</evidence>
<dbReference type="Pfam" id="PF05662">
    <property type="entry name" value="YadA_stalk"/>
    <property type="match status" value="3"/>
</dbReference>
<feature type="domain" description="Trimeric autotransporter adhesin YadA-like stalk" evidence="3">
    <location>
        <begin position="289"/>
        <end position="329"/>
    </location>
</feature>
<feature type="compositionally biased region" description="Pro residues" evidence="1">
    <location>
        <begin position="823"/>
        <end position="842"/>
    </location>
</feature>
<evidence type="ECO:0000313" key="4">
    <source>
        <dbReference type="EMBL" id="TEW25889.1"/>
    </source>
</evidence>
<reference evidence="4 5" key="1">
    <citation type="submission" date="2019-03" db="EMBL/GenBank/DDBJ databases">
        <title>Horizontal Gene Transfer Machinery in Histophilus somni.</title>
        <authorList>
            <person name="Mostafa Nazari M."/>
            <person name="Liljebjelke K."/>
        </authorList>
    </citation>
    <scope>NUCLEOTIDE SEQUENCE [LARGE SCALE GENOMIC DNA]</scope>
    <source>
        <strain evidence="4 5">UOC-EPH-KLM-04</strain>
    </source>
</reference>
<feature type="domain" description="Trimeric autotransporter adhesin YadA-like stalk" evidence="3">
    <location>
        <begin position="93"/>
        <end position="120"/>
    </location>
</feature>
<comment type="caution">
    <text evidence="4">The sequence shown here is derived from an EMBL/GenBank/DDBJ whole genome shotgun (WGS) entry which is preliminary data.</text>
</comment>
<evidence type="ECO:0000313" key="5">
    <source>
        <dbReference type="Proteomes" id="UP000297565"/>
    </source>
</evidence>
<feature type="domain" description="Trimeric autotransporter adhesin YadA-like stalk" evidence="3">
    <location>
        <begin position="561"/>
        <end position="590"/>
    </location>
</feature>
<dbReference type="Pfam" id="PF05658">
    <property type="entry name" value="YadA_head"/>
    <property type="match status" value="2"/>
</dbReference>
<feature type="domain" description="Trimeric autotransporter adhesin YadA-like head" evidence="2">
    <location>
        <begin position="339"/>
        <end position="367"/>
    </location>
</feature>
<proteinExistence type="predicted"/>
<dbReference type="GO" id="GO:0019867">
    <property type="term" value="C:outer membrane"/>
    <property type="evidence" value="ECO:0007669"/>
    <property type="project" value="InterPro"/>
</dbReference>
<gene>
    <name evidence="4" type="ORF">E2R48_10555</name>
</gene>
<dbReference type="InterPro" id="IPR008640">
    <property type="entry name" value="Adhesin_Head_dom"/>
</dbReference>
<dbReference type="EMBL" id="SNRV01000067">
    <property type="protein sequence ID" value="TEW25889.1"/>
    <property type="molecule type" value="Genomic_DNA"/>
</dbReference>
<sequence>DIVTEVKQDQPTVTIKLGESVKKKLGIINVGTNNGDNSFALGKNSKWEGKTTAATGADINVGSASLKFDWNNAGAGTDKEVVSVGSQGNERIIKHVAAGSVTTNSTDAINGGQLYSVIETFGKLGVTVLGAEVDSGTKQFKATTFTKLKNENGLADDTVKAATTFKEAIEKSIETINKGLKFKGDTGNEITRQLGSTLTIKGAETTAQTSIQGAGAAKHQNITTMAKDGGILEIALNTNLKDITSIGKDGDNVLTFANGASGSSGGNSVELKVGGASLTFTKSDDSKVKITGLADGKDEGDAVTVKQLTASQLHYLSVKNGTGNTSTGTRTDNYNNDGAKGDKSIAIGVNTKTESNATSAVALGSGAEVKSEYGVAIGHGTVVGTGAKNSIAISATKDNDKGSLQNAEWAISIGNKNNVSGGNDIVALGSNIEVTGSNNDSVLVFGNGAKASSAKNSVVIGRGSESKAQSAVVLGKGANVQANATGAVAIGESATVEENAGDSIALGKNSKAKEKQIAPTGITQTTGQGQVKITWENAGASKDKQAKTVFSVGDKGSERIITNVAAGKVETGSTDAINGGQLAEVISVFGKLGFDVLGAEKHDSEDGFKQSKFTAVQYTRTPKEQAQAKYTFREAINESITAINKGLMFSADMPSAGTNGTQNTPHYLGSTINIVRLASNTAGATSTPAPAGTSSQPNIAEFKGDNLITQYTRETNGNAKIEIGFKNAPIFEKVTLSKEQTYDGGRGNSGSTDWKNELITKGYLEQALDKFKFKVENGSGQTVEIGRGDTLKFTNGQNIKVTVANGNGSATQPSTSASASAPAPTPAAPAPSPAPAAAPSPTPASSTTTTPTTTTPTTTAVVTIGTTEDLKNIKSISSPSKGANAGTGGSGSAGGNGTDTEVTKLTLEAEKGATFQVGNQGAKVKINKEGITLTPQGANNTGGANGANPFADTASITIKAGAKPADPKSLDSLDPNNGPSIEFSAKKTSDGK</sequence>
<feature type="compositionally biased region" description="Low complexity" evidence="1">
    <location>
        <begin position="809"/>
        <end position="822"/>
    </location>
</feature>
<feature type="non-terminal residue" evidence="4">
    <location>
        <position position="992"/>
    </location>
</feature>
<feature type="compositionally biased region" description="Low complexity" evidence="1">
    <location>
        <begin position="843"/>
        <end position="860"/>
    </location>
</feature>
<dbReference type="Gene3D" id="6.10.250.2040">
    <property type="match status" value="1"/>
</dbReference>